<keyword evidence="8" id="KW-1185">Reference proteome</keyword>
<evidence type="ECO:0000256" key="4">
    <source>
        <dbReference type="ARBA" id="ARBA00022827"/>
    </source>
</evidence>
<reference evidence="7 8" key="1">
    <citation type="submission" date="2016-10" db="EMBL/GenBank/DDBJ databases">
        <authorList>
            <person name="de Groot N.N."/>
        </authorList>
    </citation>
    <scope>NUCLEOTIDE SEQUENCE [LARGE SCALE GENOMIC DNA]</scope>
    <source>
        <strain evidence="7 8">IBRC-M10418</strain>
    </source>
</reference>
<dbReference type="SUPFAM" id="SSF51905">
    <property type="entry name" value="FAD/NAD(P)-binding domain"/>
    <property type="match status" value="1"/>
</dbReference>
<dbReference type="Gene3D" id="3.50.50.60">
    <property type="entry name" value="FAD/NAD(P)-binding domain"/>
    <property type="match status" value="3"/>
</dbReference>
<dbReference type="GO" id="GO:0004368">
    <property type="term" value="F:glycerol-3-phosphate dehydrogenase (quinone) activity"/>
    <property type="evidence" value="ECO:0007669"/>
    <property type="project" value="InterPro"/>
</dbReference>
<keyword evidence="3" id="KW-0285">Flavoprotein</keyword>
<dbReference type="PROSITE" id="PS00978">
    <property type="entry name" value="FAD_G3PDH_2"/>
    <property type="match status" value="1"/>
</dbReference>
<dbReference type="InterPro" id="IPR000447">
    <property type="entry name" value="G3P_DH_FAD-dep"/>
</dbReference>
<dbReference type="PANTHER" id="PTHR11985:SF15">
    <property type="entry name" value="GLYCEROL-3-PHOSPHATE DEHYDROGENASE, MITOCHONDRIAL"/>
    <property type="match status" value="1"/>
</dbReference>
<evidence type="ECO:0000256" key="1">
    <source>
        <dbReference type="ARBA" id="ARBA00001974"/>
    </source>
</evidence>
<dbReference type="InterPro" id="IPR006076">
    <property type="entry name" value="FAD-dep_OxRdtase"/>
</dbReference>
<dbReference type="PANTHER" id="PTHR11985">
    <property type="entry name" value="GLYCEROL-3-PHOSPHATE DEHYDROGENASE"/>
    <property type="match status" value="1"/>
</dbReference>
<proteinExistence type="inferred from homology"/>
<accession>A0A1H6I030</accession>
<evidence type="ECO:0000256" key="2">
    <source>
        <dbReference type="ARBA" id="ARBA00007330"/>
    </source>
</evidence>
<gene>
    <name evidence="7" type="ORF">SAMN05192561_101554</name>
</gene>
<dbReference type="OrthoDB" id="36306at2157"/>
<dbReference type="Proteomes" id="UP000199215">
    <property type="component" value="Unassembled WGS sequence"/>
</dbReference>
<protein>
    <submittedName>
        <fullName evidence="7">Glycerol-3-phosphate dehydrogenase</fullName>
    </submittedName>
</protein>
<comment type="cofactor">
    <cofactor evidence="1">
        <name>FAD</name>
        <dbReference type="ChEBI" id="CHEBI:57692"/>
    </cofactor>
</comment>
<keyword evidence="4" id="KW-0274">FAD</keyword>
<sequence>MTREPEVLVIGGGATGVGVARDLALRDVDVALIDRDGLCGGTTGRSHGLLHSGARYADTDPEGAAECLAENRILRRIAGVCVRETGGLFLALDGDDDAYFDAKRDACDSVGIPVETVDPATARDRAPGLSADVERAMSVPDAVVSPSRLVAATALDADRHGATIHPHAPLESLTVRGERVTAARVGGRLDDVFRPDVVVNAAGAWAGEVAAMAGVTVAMQPTRGVMVSVDSEGIGPVLNRCRSPADGDIVVPHRTEAVLGTTSVPVRDPDDYDTPRGEIETVIDECAAMVPELADRPIVRHWWGVRPLYAPDEADRGGRGISRGFTLLDHADDGVDGFVTVVGGKLTTYRLMAESTADLVSDWLGVDASCRTADRELPAVDDPNRLDRAVATFDGAGPADVDLLDVPE</sequence>
<evidence type="ECO:0000313" key="7">
    <source>
        <dbReference type="EMBL" id="SEH39823.1"/>
    </source>
</evidence>
<comment type="similarity">
    <text evidence="2">Belongs to the FAD-dependent glycerol-3-phosphate dehydrogenase family.</text>
</comment>
<dbReference type="GO" id="GO:0006072">
    <property type="term" value="P:glycerol-3-phosphate metabolic process"/>
    <property type="evidence" value="ECO:0007669"/>
    <property type="project" value="InterPro"/>
</dbReference>
<organism evidence="7 8">
    <name type="scientific">Halopenitus malekzadehii</name>
    <dbReference type="NCBI Taxonomy" id="1267564"/>
    <lineage>
        <taxon>Archaea</taxon>
        <taxon>Methanobacteriati</taxon>
        <taxon>Methanobacteriota</taxon>
        <taxon>Stenosarchaea group</taxon>
        <taxon>Halobacteria</taxon>
        <taxon>Halobacteriales</taxon>
        <taxon>Haloferacaceae</taxon>
        <taxon>Halopenitus</taxon>
    </lineage>
</organism>
<evidence type="ECO:0000256" key="3">
    <source>
        <dbReference type="ARBA" id="ARBA00022630"/>
    </source>
</evidence>
<evidence type="ECO:0000313" key="8">
    <source>
        <dbReference type="Proteomes" id="UP000199215"/>
    </source>
</evidence>
<dbReference type="RefSeq" id="WP_092813948.1">
    <property type="nucleotide sequence ID" value="NZ_FNWU01000001.1"/>
</dbReference>
<dbReference type="InterPro" id="IPR036188">
    <property type="entry name" value="FAD/NAD-bd_sf"/>
</dbReference>
<evidence type="ECO:0000259" key="6">
    <source>
        <dbReference type="Pfam" id="PF01266"/>
    </source>
</evidence>
<dbReference type="AlphaFoldDB" id="A0A1H6I030"/>
<name>A0A1H6I030_9EURY</name>
<evidence type="ECO:0000256" key="5">
    <source>
        <dbReference type="ARBA" id="ARBA00023002"/>
    </source>
</evidence>
<dbReference type="EMBL" id="FNWU01000001">
    <property type="protein sequence ID" value="SEH39823.1"/>
    <property type="molecule type" value="Genomic_DNA"/>
</dbReference>
<keyword evidence="5" id="KW-0560">Oxidoreductase</keyword>
<dbReference type="PRINTS" id="PR01001">
    <property type="entry name" value="FADG3PDH"/>
</dbReference>
<dbReference type="STRING" id="1267564.SAMN05192561_101554"/>
<feature type="domain" description="FAD dependent oxidoreductase" evidence="6">
    <location>
        <begin position="7"/>
        <end position="350"/>
    </location>
</feature>
<dbReference type="Pfam" id="PF01266">
    <property type="entry name" value="DAO"/>
    <property type="match status" value="1"/>
</dbReference>